<dbReference type="RefSeq" id="WP_343754911.1">
    <property type="nucleotide sequence ID" value="NZ_BAAACW010000078.1"/>
</dbReference>
<evidence type="ECO:0000256" key="6">
    <source>
        <dbReference type="SAM" id="SignalP"/>
    </source>
</evidence>
<feature type="signal peptide" evidence="6">
    <location>
        <begin position="1"/>
        <end position="22"/>
    </location>
</feature>
<protein>
    <submittedName>
        <fullName evidence="7">Extracellular solute-binding protein</fullName>
    </submittedName>
</protein>
<keyword evidence="3" id="KW-0813">Transport</keyword>
<evidence type="ECO:0000313" key="8">
    <source>
        <dbReference type="Proteomes" id="UP001501166"/>
    </source>
</evidence>
<accession>A0ABN0XE52</accession>
<evidence type="ECO:0000256" key="5">
    <source>
        <dbReference type="SAM" id="MobiDB-lite"/>
    </source>
</evidence>
<dbReference type="Gene3D" id="3.40.190.10">
    <property type="entry name" value="Periplasmic binding protein-like II"/>
    <property type="match status" value="1"/>
</dbReference>
<dbReference type="PANTHER" id="PTHR43649">
    <property type="entry name" value="ARABINOSE-BINDING PROTEIN-RELATED"/>
    <property type="match status" value="1"/>
</dbReference>
<proteinExistence type="inferred from homology"/>
<dbReference type="InterPro" id="IPR006059">
    <property type="entry name" value="SBP"/>
</dbReference>
<reference evidence="7 8" key="1">
    <citation type="journal article" date="2019" name="Int. J. Syst. Evol. Microbiol.">
        <title>The Global Catalogue of Microorganisms (GCM) 10K type strain sequencing project: providing services to taxonomists for standard genome sequencing and annotation.</title>
        <authorList>
            <consortium name="The Broad Institute Genomics Platform"/>
            <consortium name="The Broad Institute Genome Sequencing Center for Infectious Disease"/>
            <person name="Wu L."/>
            <person name="Ma J."/>
        </authorList>
    </citation>
    <scope>NUCLEOTIDE SEQUENCE [LARGE SCALE GENOMIC DNA]</scope>
    <source>
        <strain evidence="7 8">JCM 12662</strain>
    </source>
</reference>
<dbReference type="PROSITE" id="PS51257">
    <property type="entry name" value="PROKAR_LIPOPROTEIN"/>
    <property type="match status" value="1"/>
</dbReference>
<evidence type="ECO:0000256" key="2">
    <source>
        <dbReference type="ARBA" id="ARBA00008520"/>
    </source>
</evidence>
<dbReference type="EMBL" id="BAAACW010000078">
    <property type="protein sequence ID" value="GAA0361796.1"/>
    <property type="molecule type" value="Genomic_DNA"/>
</dbReference>
<sequence>MSRKNKMRLGFSSLLVGGLLLAACGNGGNGDTNGTDGTGDPAEDGNGEEPSGDVVTLNYANWNLGTEGEIGIERLMIDAFNESQDRIEVVIDESVTTDDWDGSLATQASAGNLPDVFMMSNVPTAFANDWLMDITEIAEADEEFGQIADATVEAARIDGRVVSVPFAQHLSGYYVNRDILNDLNLDVAEYGISPEEFFDLVRSSTDIGQDLVGLANAAQIVDWYPGSVSEDMGYFTYNFEDGTYSLDSDIMAEGVNTARDLGANGYTYANLPEEDKERISGGDEGLAFRSGNIAFMFDGTWMNTALTEEADFDWDFIGIPGGTSILINDFLGIAQNTEHPEEAYEFAKFMSFGQEGFTTRMNIVEENNFGFNTLPITTNQEVLDQYWSLVDVPGIQAAYEDIDQAMVEPFKVVPGFANSRYEATTGVSIGEEENANVSHIINESVAGNISYQDYASQLQTLAQQAHDEAVEAMGTAE</sequence>
<dbReference type="Proteomes" id="UP001501166">
    <property type="component" value="Unassembled WGS sequence"/>
</dbReference>
<dbReference type="PANTHER" id="PTHR43649:SF31">
    <property type="entry name" value="SN-GLYCEROL-3-PHOSPHATE-BINDING PERIPLASMIC PROTEIN UGPB"/>
    <property type="match status" value="1"/>
</dbReference>
<name>A0ABN0XE52_9LACT</name>
<evidence type="ECO:0000256" key="1">
    <source>
        <dbReference type="ARBA" id="ARBA00004196"/>
    </source>
</evidence>
<comment type="caution">
    <text evidence="7">The sequence shown here is derived from an EMBL/GenBank/DDBJ whole genome shotgun (WGS) entry which is preliminary data.</text>
</comment>
<organism evidence="7 8">
    <name type="scientific">Alkalibacterium iburiense</name>
    <dbReference type="NCBI Taxonomy" id="290589"/>
    <lineage>
        <taxon>Bacteria</taxon>
        <taxon>Bacillati</taxon>
        <taxon>Bacillota</taxon>
        <taxon>Bacilli</taxon>
        <taxon>Lactobacillales</taxon>
        <taxon>Carnobacteriaceae</taxon>
        <taxon>Alkalibacterium</taxon>
    </lineage>
</organism>
<feature type="chain" id="PRO_5046451190" evidence="6">
    <location>
        <begin position="23"/>
        <end position="477"/>
    </location>
</feature>
<evidence type="ECO:0000256" key="4">
    <source>
        <dbReference type="ARBA" id="ARBA00022729"/>
    </source>
</evidence>
<keyword evidence="8" id="KW-1185">Reference proteome</keyword>
<comment type="subcellular location">
    <subcellularLocation>
        <location evidence="1">Cell envelope</location>
    </subcellularLocation>
</comment>
<feature type="compositionally biased region" description="Acidic residues" evidence="5">
    <location>
        <begin position="41"/>
        <end position="51"/>
    </location>
</feature>
<dbReference type="Pfam" id="PF13416">
    <property type="entry name" value="SBP_bac_8"/>
    <property type="match status" value="1"/>
</dbReference>
<gene>
    <name evidence="7" type="ORF">GCM10008932_13040</name>
</gene>
<feature type="region of interest" description="Disordered" evidence="5">
    <location>
        <begin position="31"/>
        <end position="52"/>
    </location>
</feature>
<evidence type="ECO:0000256" key="3">
    <source>
        <dbReference type="ARBA" id="ARBA00022448"/>
    </source>
</evidence>
<keyword evidence="4 6" id="KW-0732">Signal</keyword>
<dbReference type="InterPro" id="IPR050490">
    <property type="entry name" value="Bact_solute-bd_prot1"/>
</dbReference>
<dbReference type="SUPFAM" id="SSF53850">
    <property type="entry name" value="Periplasmic binding protein-like II"/>
    <property type="match status" value="1"/>
</dbReference>
<evidence type="ECO:0000313" key="7">
    <source>
        <dbReference type="EMBL" id="GAA0361796.1"/>
    </source>
</evidence>
<comment type="similarity">
    <text evidence="2">Belongs to the bacterial solute-binding protein 1 family.</text>
</comment>